<dbReference type="Proteomes" id="UP000299102">
    <property type="component" value="Unassembled WGS sequence"/>
</dbReference>
<accession>A0A4C1YXD4</accession>
<protein>
    <submittedName>
        <fullName evidence="2">Uncharacterized protein</fullName>
    </submittedName>
</protein>
<name>A0A4C1YXD4_EUMVA</name>
<gene>
    <name evidence="2" type="ORF">EVAR_63007_1</name>
</gene>
<organism evidence="2 3">
    <name type="scientific">Eumeta variegata</name>
    <name type="common">Bagworm moth</name>
    <name type="synonym">Eumeta japonica</name>
    <dbReference type="NCBI Taxonomy" id="151549"/>
    <lineage>
        <taxon>Eukaryota</taxon>
        <taxon>Metazoa</taxon>
        <taxon>Ecdysozoa</taxon>
        <taxon>Arthropoda</taxon>
        <taxon>Hexapoda</taxon>
        <taxon>Insecta</taxon>
        <taxon>Pterygota</taxon>
        <taxon>Neoptera</taxon>
        <taxon>Endopterygota</taxon>
        <taxon>Lepidoptera</taxon>
        <taxon>Glossata</taxon>
        <taxon>Ditrysia</taxon>
        <taxon>Tineoidea</taxon>
        <taxon>Psychidae</taxon>
        <taxon>Oiketicinae</taxon>
        <taxon>Eumeta</taxon>
    </lineage>
</organism>
<reference evidence="2 3" key="1">
    <citation type="journal article" date="2019" name="Commun. Biol.">
        <title>The bagworm genome reveals a unique fibroin gene that provides high tensile strength.</title>
        <authorList>
            <person name="Kono N."/>
            <person name="Nakamura H."/>
            <person name="Ohtoshi R."/>
            <person name="Tomita M."/>
            <person name="Numata K."/>
            <person name="Arakawa K."/>
        </authorList>
    </citation>
    <scope>NUCLEOTIDE SEQUENCE [LARGE SCALE GENOMIC DNA]</scope>
</reference>
<keyword evidence="3" id="KW-1185">Reference proteome</keyword>
<evidence type="ECO:0000313" key="3">
    <source>
        <dbReference type="Proteomes" id="UP000299102"/>
    </source>
</evidence>
<evidence type="ECO:0000256" key="1">
    <source>
        <dbReference type="SAM" id="Coils"/>
    </source>
</evidence>
<dbReference type="OrthoDB" id="8930856at2759"/>
<feature type="coiled-coil region" evidence="1">
    <location>
        <begin position="1"/>
        <end position="28"/>
    </location>
</feature>
<keyword evidence="1" id="KW-0175">Coiled coil</keyword>
<comment type="caution">
    <text evidence="2">The sequence shown here is derived from an EMBL/GenBank/DDBJ whole genome shotgun (WGS) entry which is preliminary data.</text>
</comment>
<sequence>MEETVQSLLQYKSRVDTLKQEKASLSTALERSPALSPIAGGAALKALKRRPMAVTAPDKINSPAHPE</sequence>
<dbReference type="EMBL" id="BGZK01001396">
    <property type="protein sequence ID" value="GBP79005.1"/>
    <property type="molecule type" value="Genomic_DNA"/>
</dbReference>
<evidence type="ECO:0000313" key="2">
    <source>
        <dbReference type="EMBL" id="GBP79005.1"/>
    </source>
</evidence>
<dbReference type="AlphaFoldDB" id="A0A4C1YXD4"/>
<proteinExistence type="predicted"/>